<name>A0A6J8AX55_MYTCO</name>
<evidence type="ECO:0000313" key="3">
    <source>
        <dbReference type="Proteomes" id="UP000507470"/>
    </source>
</evidence>
<keyword evidence="3" id="KW-1185">Reference proteome</keyword>
<sequence>MCVAFICFHRGRTRQLIENSNIHSENQIKEENNSCYSLYESIDEGAIYDDNVLDDDSEYSEDKYCKPESENSTLNSENSGYLLPFTSMIPKNGRDNYCKPESESSTLNSENSGYLLPFTSMIPNHGRDEHPYCRYVKSSRGSSVSYLSDDIEKDLKHINPYEQLQTELNEQSKFEYTHLHAVHYLELVDIRTRQNNTKDWNSSFGGSKNYLRKFRKWYSNDNISDEHLLCITSNMSKGNTKILRFHSENQLTLTSDTNFEICITDTKNKG</sequence>
<evidence type="ECO:0000256" key="1">
    <source>
        <dbReference type="SAM" id="MobiDB-lite"/>
    </source>
</evidence>
<organism evidence="2 3">
    <name type="scientific">Mytilus coruscus</name>
    <name type="common">Sea mussel</name>
    <dbReference type="NCBI Taxonomy" id="42192"/>
    <lineage>
        <taxon>Eukaryota</taxon>
        <taxon>Metazoa</taxon>
        <taxon>Spiralia</taxon>
        <taxon>Lophotrochozoa</taxon>
        <taxon>Mollusca</taxon>
        <taxon>Bivalvia</taxon>
        <taxon>Autobranchia</taxon>
        <taxon>Pteriomorphia</taxon>
        <taxon>Mytilida</taxon>
        <taxon>Mytiloidea</taxon>
        <taxon>Mytilidae</taxon>
        <taxon>Mytilinae</taxon>
        <taxon>Mytilus</taxon>
    </lineage>
</organism>
<reference evidence="2 3" key="1">
    <citation type="submission" date="2020-06" db="EMBL/GenBank/DDBJ databases">
        <authorList>
            <person name="Li R."/>
            <person name="Bekaert M."/>
        </authorList>
    </citation>
    <scope>NUCLEOTIDE SEQUENCE [LARGE SCALE GENOMIC DNA]</scope>
    <source>
        <strain evidence="3">wild</strain>
    </source>
</reference>
<protein>
    <submittedName>
        <fullName evidence="2">Uncharacterized protein</fullName>
    </submittedName>
</protein>
<dbReference type="AlphaFoldDB" id="A0A6J8AX55"/>
<evidence type="ECO:0000313" key="2">
    <source>
        <dbReference type="EMBL" id="CAC5375166.1"/>
    </source>
</evidence>
<dbReference type="Proteomes" id="UP000507470">
    <property type="component" value="Unassembled WGS sequence"/>
</dbReference>
<accession>A0A6J8AX55</accession>
<feature type="compositionally biased region" description="Basic and acidic residues" evidence="1">
    <location>
        <begin position="60"/>
        <end position="69"/>
    </location>
</feature>
<dbReference type="EMBL" id="CACVKT020002118">
    <property type="protein sequence ID" value="CAC5375166.1"/>
    <property type="molecule type" value="Genomic_DNA"/>
</dbReference>
<gene>
    <name evidence="2" type="ORF">MCOR_12274</name>
</gene>
<proteinExistence type="predicted"/>
<feature type="region of interest" description="Disordered" evidence="1">
    <location>
        <begin position="58"/>
        <end position="77"/>
    </location>
</feature>